<dbReference type="InterPro" id="IPR036942">
    <property type="entry name" value="Beta-barrel_TonB_sf"/>
</dbReference>
<keyword evidence="6 11" id="KW-0798">TonB box</keyword>
<proteinExistence type="inferred from homology"/>
<dbReference type="PROSITE" id="PS01156">
    <property type="entry name" value="TONB_DEPENDENT_REC_2"/>
    <property type="match status" value="1"/>
</dbReference>
<keyword evidence="15" id="KW-1185">Reference proteome</keyword>
<evidence type="ECO:0000256" key="9">
    <source>
        <dbReference type="ARBA" id="ARBA00023237"/>
    </source>
</evidence>
<evidence type="ECO:0000256" key="10">
    <source>
        <dbReference type="PROSITE-ProRule" id="PRU01360"/>
    </source>
</evidence>
<feature type="domain" description="TonB-dependent receptor plug" evidence="13">
    <location>
        <begin position="2"/>
        <end position="102"/>
    </location>
</feature>
<keyword evidence="8 14" id="KW-0675">Receptor</keyword>
<evidence type="ECO:0000256" key="5">
    <source>
        <dbReference type="ARBA" id="ARBA00022729"/>
    </source>
</evidence>
<keyword evidence="3 10" id="KW-1134">Transmembrane beta strand</keyword>
<evidence type="ECO:0000313" key="15">
    <source>
        <dbReference type="Proteomes" id="UP000443582"/>
    </source>
</evidence>
<keyword evidence="7 10" id="KW-0472">Membrane</keyword>
<protein>
    <submittedName>
        <fullName evidence="14">TonB-dependent receptor</fullName>
    </submittedName>
</protein>
<dbReference type="InterPro" id="IPR039426">
    <property type="entry name" value="TonB-dep_rcpt-like"/>
</dbReference>
<name>A0ABY0IIU4_9BACT</name>
<evidence type="ECO:0000256" key="1">
    <source>
        <dbReference type="ARBA" id="ARBA00004571"/>
    </source>
</evidence>
<gene>
    <name evidence="14" type="ORF">DAY19_01565</name>
</gene>
<dbReference type="EMBL" id="QDKL01000001">
    <property type="protein sequence ID" value="RZF22485.1"/>
    <property type="molecule type" value="Genomic_DNA"/>
</dbReference>
<evidence type="ECO:0000256" key="4">
    <source>
        <dbReference type="ARBA" id="ARBA00022692"/>
    </source>
</evidence>
<dbReference type="Gene3D" id="2.170.130.10">
    <property type="entry name" value="TonB-dependent receptor, plug domain"/>
    <property type="match status" value="1"/>
</dbReference>
<dbReference type="PANTHER" id="PTHR30069">
    <property type="entry name" value="TONB-DEPENDENT OUTER MEMBRANE RECEPTOR"/>
    <property type="match status" value="1"/>
</dbReference>
<comment type="subcellular location">
    <subcellularLocation>
        <location evidence="1 10">Cell outer membrane</location>
        <topology evidence="1 10">Multi-pass membrane protein</topology>
    </subcellularLocation>
</comment>
<evidence type="ECO:0000256" key="6">
    <source>
        <dbReference type="ARBA" id="ARBA00023077"/>
    </source>
</evidence>
<dbReference type="Pfam" id="PF00593">
    <property type="entry name" value="TonB_dep_Rec_b-barrel"/>
    <property type="match status" value="1"/>
</dbReference>
<dbReference type="SUPFAM" id="SSF56935">
    <property type="entry name" value="Porins"/>
    <property type="match status" value="1"/>
</dbReference>
<dbReference type="InterPro" id="IPR000531">
    <property type="entry name" value="Beta-barrel_TonB"/>
</dbReference>
<evidence type="ECO:0000256" key="7">
    <source>
        <dbReference type="ARBA" id="ARBA00023136"/>
    </source>
</evidence>
<accession>A0ABY0IIU4</accession>
<dbReference type="Proteomes" id="UP000443582">
    <property type="component" value="Unassembled WGS sequence"/>
</dbReference>
<dbReference type="InterPro" id="IPR010917">
    <property type="entry name" value="TonB_rcpt_CS"/>
</dbReference>
<dbReference type="InterPro" id="IPR012910">
    <property type="entry name" value="Plug_dom"/>
</dbReference>
<dbReference type="PROSITE" id="PS52016">
    <property type="entry name" value="TONB_DEPENDENT_REC_3"/>
    <property type="match status" value="1"/>
</dbReference>
<dbReference type="Pfam" id="PF07715">
    <property type="entry name" value="Plug"/>
    <property type="match status" value="1"/>
</dbReference>
<keyword evidence="4 10" id="KW-0812">Transmembrane</keyword>
<dbReference type="PANTHER" id="PTHR30069:SF29">
    <property type="entry name" value="HEMOGLOBIN AND HEMOGLOBIN-HAPTOGLOBIN-BINDING PROTEIN 1-RELATED"/>
    <property type="match status" value="1"/>
</dbReference>
<feature type="domain" description="TonB-dependent receptor-like beta-barrel" evidence="12">
    <location>
        <begin position="300"/>
        <end position="526"/>
    </location>
</feature>
<keyword evidence="5" id="KW-0732">Signal</keyword>
<reference evidence="15" key="1">
    <citation type="journal article" date="2019" name="Int. J. Syst. Evol. Microbiol.">
        <title>Halobacteriovorax valvorus sp. nov., a novel prokaryotic predator isolated from coastal seawater of China.</title>
        <authorList>
            <person name="Chen M.-X."/>
        </authorList>
    </citation>
    <scope>NUCLEOTIDE SEQUENCE [LARGE SCALE GENOMIC DNA]</scope>
    <source>
        <strain evidence="15">BL9</strain>
    </source>
</reference>
<evidence type="ECO:0000313" key="14">
    <source>
        <dbReference type="EMBL" id="RZF22485.1"/>
    </source>
</evidence>
<keyword evidence="2 10" id="KW-0813">Transport</keyword>
<evidence type="ECO:0000256" key="11">
    <source>
        <dbReference type="RuleBase" id="RU003357"/>
    </source>
</evidence>
<evidence type="ECO:0000259" key="12">
    <source>
        <dbReference type="Pfam" id="PF00593"/>
    </source>
</evidence>
<dbReference type="InterPro" id="IPR037066">
    <property type="entry name" value="Plug_dom_sf"/>
</dbReference>
<evidence type="ECO:0000256" key="3">
    <source>
        <dbReference type="ARBA" id="ARBA00022452"/>
    </source>
</evidence>
<comment type="caution">
    <text evidence="14">The sequence shown here is derived from an EMBL/GenBank/DDBJ whole genome shotgun (WGS) entry which is preliminary data.</text>
</comment>
<evidence type="ECO:0000259" key="13">
    <source>
        <dbReference type="Pfam" id="PF07715"/>
    </source>
</evidence>
<sequence>MTVITAQEIEDSGATTLQELLQGRSSVFIPQTGGLGSIASFNLRGLPTGFSKVIIDNIELVDPTDINNSFQVNNLLLENIESIEILKGSQSILYGSNAVGGVLKINTKKGHKNNSLNLEYGSLNTVKAGLQSSGNSDKLNYGLSASYLSSDGYSAVNEDRIENAEDDSFKNLNLNLNLSYLLNEQLELNYQGQLLDSEVEIDGFESTPPYGPIDVVENDLNEYLQSNHYLGFNYFSEDEKLTITPSIRYSHIKREDPTNSFTPLYKGNEIQAKLDIKYKHTQNLSLLSGVEYTKQEDEVENSQSELYSVYTAANLSLEKWFYDLGLRFDDFSSIQSNNSNVIGSAGAGYRINNETSLKAHISQGFKLPTLYQLANQVDDLKPTDSINTEFIFSYNTIMSQFEAAIFNYDLKNQIDYDTTAFGYDNIAKSQIQGIELNHSIEFKNSFNIKTSLTFQRAKNETDDSDLLRTPKQLGSLVLGYQISKNQRLINNWQYVGKRKDVGGELPSYVVGNFTYHYKNFSFKVLNILDKNYENVEYYGTMPRSYYLSYKLSF</sequence>
<organism evidence="14 15">
    <name type="scientific">Halobacteriovorax vibrionivorans</name>
    <dbReference type="NCBI Taxonomy" id="2152716"/>
    <lineage>
        <taxon>Bacteria</taxon>
        <taxon>Pseudomonadati</taxon>
        <taxon>Bdellovibrionota</taxon>
        <taxon>Bacteriovoracia</taxon>
        <taxon>Bacteriovoracales</taxon>
        <taxon>Halobacteriovoraceae</taxon>
        <taxon>Halobacteriovorax</taxon>
    </lineage>
</organism>
<comment type="similarity">
    <text evidence="10 11">Belongs to the TonB-dependent receptor family.</text>
</comment>
<evidence type="ECO:0000256" key="2">
    <source>
        <dbReference type="ARBA" id="ARBA00022448"/>
    </source>
</evidence>
<keyword evidence="9 10" id="KW-0998">Cell outer membrane</keyword>
<evidence type="ECO:0000256" key="8">
    <source>
        <dbReference type="ARBA" id="ARBA00023170"/>
    </source>
</evidence>
<dbReference type="Gene3D" id="2.40.170.20">
    <property type="entry name" value="TonB-dependent receptor, beta-barrel domain"/>
    <property type="match status" value="1"/>
</dbReference>